<comment type="caution">
    <text evidence="1">The sequence shown here is derived from an EMBL/GenBank/DDBJ whole genome shotgun (WGS) entry which is preliminary data.</text>
</comment>
<proteinExistence type="predicted"/>
<dbReference type="OrthoDB" id="9770049at2"/>
<dbReference type="RefSeq" id="WP_099082066.1">
    <property type="nucleotide sequence ID" value="NZ_AWQQ01000017.1"/>
</dbReference>
<sequence length="322" mass="37788">MVKGRGSYNEQLEKKTDLFWQQYSNGQDDKTYLEVYIEELLPSELEHIRSSYGGQRSEQGLVENLVLMVGHTVEPLLIAMCYWQPKTVAFVVNKEYGSDKGKYRFQMLTKLVEKIYKKFDYRPEIKDYQRSLENDDPPGVFDYLQRDFGNCSGLTIDITGGKKSMVAGAFLFAAYSDTQISYIDFDKYSTRYHRPYGYLCKPTLFKNPYQVFALRDWTEIKELCQKHSFSAALKLLQGIQKIMQEESYFREEDKKSSEKLKKLLELYKAWDNADYPEAKKLYQQLEMPVAEDLPTIIHKFSGNWPVEDQKLLLSKRAKEIKK</sequence>
<gene>
    <name evidence="1" type="ORF">P378_01985</name>
</gene>
<name>A0A2C6MJE5_9FIRM</name>
<dbReference type="InterPro" id="IPR011335">
    <property type="entry name" value="Restrct_endonuc-II-like"/>
</dbReference>
<keyword evidence="2" id="KW-1185">Reference proteome</keyword>
<protein>
    <recommendedName>
        <fullName evidence="3">CRISPR-associated protein</fullName>
    </recommendedName>
</protein>
<dbReference type="AlphaFoldDB" id="A0A2C6MJE5"/>
<evidence type="ECO:0000313" key="2">
    <source>
        <dbReference type="Proteomes" id="UP000222564"/>
    </source>
</evidence>
<reference evidence="1 2" key="1">
    <citation type="submission" date="2013-09" db="EMBL/GenBank/DDBJ databases">
        <title>Biodegradation of hydrocarbons in the deep terrestrial subsurface : characterization of a microbial consortium composed of two Desulfotomaculum species originating from a deep geological formation.</title>
        <authorList>
            <person name="Aullo T."/>
            <person name="Berlendis S."/>
            <person name="Lascourreges J.-F."/>
            <person name="Dessort D."/>
            <person name="Saint-Laurent S."/>
            <person name="Schraauwers B."/>
            <person name="Mas J."/>
            <person name="Magot M."/>
            <person name="Ranchou-Peyruse A."/>
        </authorList>
    </citation>
    <scope>NUCLEOTIDE SEQUENCE [LARGE SCALE GENOMIC DNA]</scope>
    <source>
        <strain evidence="1 2">Bs107</strain>
    </source>
</reference>
<dbReference type="EMBL" id="AWQQ01000017">
    <property type="protein sequence ID" value="PHJ39636.1"/>
    <property type="molecule type" value="Genomic_DNA"/>
</dbReference>
<dbReference type="Proteomes" id="UP000222564">
    <property type="component" value="Unassembled WGS sequence"/>
</dbReference>
<accession>A0A2C6MJE5</accession>
<dbReference type="SUPFAM" id="SSF52980">
    <property type="entry name" value="Restriction endonuclease-like"/>
    <property type="match status" value="1"/>
</dbReference>
<evidence type="ECO:0008006" key="3">
    <source>
        <dbReference type="Google" id="ProtNLM"/>
    </source>
</evidence>
<evidence type="ECO:0000313" key="1">
    <source>
        <dbReference type="EMBL" id="PHJ39636.1"/>
    </source>
</evidence>
<organism evidence="1 2">
    <name type="scientific">Desulforamulus profundi</name>
    <dbReference type="NCBI Taxonomy" id="1383067"/>
    <lineage>
        <taxon>Bacteria</taxon>
        <taxon>Bacillati</taxon>
        <taxon>Bacillota</taxon>
        <taxon>Clostridia</taxon>
        <taxon>Eubacteriales</taxon>
        <taxon>Peptococcaceae</taxon>
        <taxon>Desulforamulus</taxon>
    </lineage>
</organism>